<accession>A0ABQ6VAN4</accession>
<gene>
    <name evidence="5" type="ORF">F6A08_06555</name>
</gene>
<dbReference type="CDD" id="cd04301">
    <property type="entry name" value="NAT_SF"/>
    <property type="match status" value="1"/>
</dbReference>
<dbReference type="SUPFAM" id="SSF55729">
    <property type="entry name" value="Acyl-CoA N-acyltransferases (Nat)"/>
    <property type="match status" value="1"/>
</dbReference>
<sequence length="173" mass="19123">MDTLRLRLWSENDLELLHAANTPAMTAHLNGPESAEEIVERHARYLRLRDSGEARPFVIEDEAGESVGSIAFWHMDWRGEPALETGWFVRPEAQGRGVASSALALLVQDARMHRDGRRYLTAFPAVDNAASNGVCRHNGFALVGSLTERFRGAELTVNEWALDLTTASDTPAP</sequence>
<keyword evidence="1" id="KW-0808">Transferase</keyword>
<comment type="similarity">
    <text evidence="3">Belongs to the acetyltransferase family. RimJ subfamily.</text>
</comment>
<dbReference type="Gene3D" id="3.40.630.30">
    <property type="match status" value="1"/>
</dbReference>
<dbReference type="InterPro" id="IPR000182">
    <property type="entry name" value="GNAT_dom"/>
</dbReference>
<name>A0ABQ6VAN4_9MICO</name>
<dbReference type="RefSeq" id="WP_124896063.1">
    <property type="nucleotide sequence ID" value="NZ_CBDRDJ010000002.1"/>
</dbReference>
<evidence type="ECO:0000313" key="6">
    <source>
        <dbReference type="Proteomes" id="UP000478836"/>
    </source>
</evidence>
<keyword evidence="6" id="KW-1185">Reference proteome</keyword>
<dbReference type="PROSITE" id="PS51186">
    <property type="entry name" value="GNAT"/>
    <property type="match status" value="1"/>
</dbReference>
<proteinExistence type="inferred from homology"/>
<dbReference type="InterPro" id="IPR016181">
    <property type="entry name" value="Acyl_CoA_acyltransferase"/>
</dbReference>
<evidence type="ECO:0000256" key="2">
    <source>
        <dbReference type="ARBA" id="ARBA00023315"/>
    </source>
</evidence>
<dbReference type="EMBL" id="WAAO01000001">
    <property type="protein sequence ID" value="KAB1867433.1"/>
    <property type="molecule type" value="Genomic_DNA"/>
</dbReference>
<evidence type="ECO:0000313" key="5">
    <source>
        <dbReference type="EMBL" id="KAB1867433.1"/>
    </source>
</evidence>
<evidence type="ECO:0000259" key="4">
    <source>
        <dbReference type="PROSITE" id="PS51186"/>
    </source>
</evidence>
<reference evidence="6" key="1">
    <citation type="submission" date="2019-09" db="EMBL/GenBank/DDBJ databases">
        <title>Whole genome sequencing of Microbacterium maritypicum.</title>
        <authorList>
            <person name="Lenchi N."/>
        </authorList>
    </citation>
    <scope>NUCLEOTIDE SEQUENCE [LARGE SCALE GENOMIC DNA]</scope>
    <source>
        <strain evidence="6">G1</strain>
    </source>
</reference>
<dbReference type="Pfam" id="PF13302">
    <property type="entry name" value="Acetyltransf_3"/>
    <property type="match status" value="1"/>
</dbReference>
<dbReference type="InterPro" id="IPR051531">
    <property type="entry name" value="N-acetyltransferase"/>
</dbReference>
<evidence type="ECO:0000256" key="1">
    <source>
        <dbReference type="ARBA" id="ARBA00022679"/>
    </source>
</evidence>
<comment type="caution">
    <text evidence="5">The sequence shown here is derived from an EMBL/GenBank/DDBJ whole genome shotgun (WGS) entry which is preliminary data.</text>
</comment>
<protein>
    <submittedName>
        <fullName evidence="5">GNAT family N-acetyltransferase</fullName>
    </submittedName>
</protein>
<dbReference type="PANTHER" id="PTHR43792:SF8">
    <property type="entry name" value="[RIBOSOMAL PROTEIN US5]-ALANINE N-ACETYLTRANSFERASE"/>
    <property type="match status" value="1"/>
</dbReference>
<dbReference type="PANTHER" id="PTHR43792">
    <property type="entry name" value="GNAT FAMILY, PUTATIVE (AFU_ORTHOLOGUE AFUA_3G00765)-RELATED-RELATED"/>
    <property type="match status" value="1"/>
</dbReference>
<evidence type="ECO:0000256" key="3">
    <source>
        <dbReference type="ARBA" id="ARBA00038502"/>
    </source>
</evidence>
<dbReference type="Proteomes" id="UP000478836">
    <property type="component" value="Unassembled WGS sequence"/>
</dbReference>
<organism evidence="5 6">
    <name type="scientific">Microbacterium algeriense</name>
    <dbReference type="NCBI Taxonomy" id="2615184"/>
    <lineage>
        <taxon>Bacteria</taxon>
        <taxon>Bacillati</taxon>
        <taxon>Actinomycetota</taxon>
        <taxon>Actinomycetes</taxon>
        <taxon>Micrococcales</taxon>
        <taxon>Microbacteriaceae</taxon>
        <taxon>Microbacterium</taxon>
    </lineage>
</organism>
<feature type="domain" description="N-acetyltransferase" evidence="4">
    <location>
        <begin position="4"/>
        <end position="165"/>
    </location>
</feature>
<dbReference type="GeneID" id="77476104"/>
<keyword evidence="2" id="KW-0012">Acyltransferase</keyword>